<evidence type="ECO:0000259" key="1">
    <source>
        <dbReference type="Pfam" id="PF05117"/>
    </source>
</evidence>
<dbReference type="InterPro" id="IPR016097">
    <property type="entry name" value="DUF695"/>
</dbReference>
<dbReference type="RefSeq" id="WP_131958934.1">
    <property type="nucleotide sequence ID" value="NZ_SMFL01000004.1"/>
</dbReference>
<dbReference type="Proteomes" id="UP000294850">
    <property type="component" value="Unassembled WGS sequence"/>
</dbReference>
<name>A0A4R5DMZ0_9BACT</name>
<comment type="caution">
    <text evidence="2">The sequence shown here is derived from an EMBL/GenBank/DDBJ whole genome shotgun (WGS) entry which is preliminary data.</text>
</comment>
<dbReference type="EMBL" id="SMFL01000004">
    <property type="protein sequence ID" value="TDE15672.1"/>
    <property type="molecule type" value="Genomic_DNA"/>
</dbReference>
<keyword evidence="3" id="KW-1185">Reference proteome</keyword>
<dbReference type="AlphaFoldDB" id="A0A4R5DMZ0"/>
<evidence type="ECO:0000313" key="2">
    <source>
        <dbReference type="EMBL" id="TDE15672.1"/>
    </source>
</evidence>
<reference evidence="2 3" key="1">
    <citation type="submission" date="2019-03" db="EMBL/GenBank/DDBJ databases">
        <title>Dyadobacter AR-3-6 sp. nov., isolated from arctic soil.</title>
        <authorList>
            <person name="Chaudhary D.K."/>
        </authorList>
    </citation>
    <scope>NUCLEOTIDE SEQUENCE [LARGE SCALE GENOMIC DNA]</scope>
    <source>
        <strain evidence="2 3">AR-3-6</strain>
    </source>
</reference>
<gene>
    <name evidence="2" type="ORF">E0F88_14335</name>
</gene>
<evidence type="ECO:0000313" key="3">
    <source>
        <dbReference type="Proteomes" id="UP000294850"/>
    </source>
</evidence>
<feature type="domain" description="DUF695" evidence="1">
    <location>
        <begin position="240"/>
        <end position="361"/>
    </location>
</feature>
<proteinExistence type="predicted"/>
<sequence length="364" mass="42722">MDFVKSILGIKSKPLQNCSDFWKWFAENERKFFKAVQSGQNIEKYFFNKLSEKLEELRDGYFYLAGMYDDNTAELILTADGNIKNIVFVEELVQSAPQLAGWKFTALKPATDIENVSISMADLEFYSDNLFFYANDHNDYPDEIDICIVHSDMTDENREQIIRGIYIFLENYLGELDFVNNIDNLQVIAENEAQGELLPIGKLKDFLGWREKEFVEKYEGTRYDTNEDEYSILEAELENGSPLLAVINSKLLAWDRQASHPWLAIVTINYDGIESNGLPNSVDYALMNEIEDEIMMFLIESEGFLNVGRQTAKNERDIYFACKDFRRPSKIFDEIQRKHHNSFEIQYDIFKDKYWQTFERFRQN</sequence>
<accession>A0A4R5DMZ0</accession>
<organism evidence="2 3">
    <name type="scientific">Dyadobacter psychrotolerans</name>
    <dbReference type="NCBI Taxonomy" id="2541721"/>
    <lineage>
        <taxon>Bacteria</taxon>
        <taxon>Pseudomonadati</taxon>
        <taxon>Bacteroidota</taxon>
        <taxon>Cytophagia</taxon>
        <taxon>Cytophagales</taxon>
        <taxon>Spirosomataceae</taxon>
        <taxon>Dyadobacter</taxon>
    </lineage>
</organism>
<dbReference type="Pfam" id="PF05117">
    <property type="entry name" value="DUF695"/>
    <property type="match status" value="1"/>
</dbReference>
<protein>
    <submittedName>
        <fullName evidence="2">DUF695 domain-containing protein</fullName>
    </submittedName>
</protein>
<dbReference type="OrthoDB" id="9151249at2"/>